<accession>A0A8S0XTN6</accession>
<proteinExistence type="predicted"/>
<reference evidence="2 3" key="1">
    <citation type="submission" date="2020-01" db="EMBL/GenBank/DDBJ databases">
        <authorList>
            <person name="Gupta K D."/>
        </authorList>
    </citation>
    <scope>NUCLEOTIDE SEQUENCE [LARGE SCALE GENOMIC DNA]</scope>
</reference>
<feature type="region of interest" description="Disordered" evidence="1">
    <location>
        <begin position="120"/>
        <end position="144"/>
    </location>
</feature>
<dbReference type="EMBL" id="CACVBS010000050">
    <property type="protein sequence ID" value="CAA7265641.1"/>
    <property type="molecule type" value="Genomic_DNA"/>
</dbReference>
<comment type="caution">
    <text evidence="2">The sequence shown here is derived from an EMBL/GenBank/DDBJ whole genome shotgun (WGS) entry which is preliminary data.</text>
</comment>
<gene>
    <name evidence="2" type="ORF">AAE3_LOCUS7892</name>
</gene>
<evidence type="ECO:0000313" key="2">
    <source>
        <dbReference type="EMBL" id="CAA7265641.1"/>
    </source>
</evidence>
<sequence>MAPGTVHGSSGEWSGAVRAWIEGWGWAEMGGRLDLDLVEGVRVVRGSSYIRNQGLSMSMSAGLTPPSFLPPFPCSLHCSPLPSTNRLPLHPRPHPRLTLTLTLTLALALTLTLTIRPSHIPSSPRPHPYTHPSTHPPSTLQPASRWTVLPQTSAELERGHWMLL</sequence>
<organism evidence="2 3">
    <name type="scientific">Cyclocybe aegerita</name>
    <name type="common">Black poplar mushroom</name>
    <name type="synonym">Agrocybe aegerita</name>
    <dbReference type="NCBI Taxonomy" id="1973307"/>
    <lineage>
        <taxon>Eukaryota</taxon>
        <taxon>Fungi</taxon>
        <taxon>Dikarya</taxon>
        <taxon>Basidiomycota</taxon>
        <taxon>Agaricomycotina</taxon>
        <taxon>Agaricomycetes</taxon>
        <taxon>Agaricomycetidae</taxon>
        <taxon>Agaricales</taxon>
        <taxon>Agaricineae</taxon>
        <taxon>Bolbitiaceae</taxon>
        <taxon>Cyclocybe</taxon>
    </lineage>
</organism>
<evidence type="ECO:0000313" key="3">
    <source>
        <dbReference type="Proteomes" id="UP000467700"/>
    </source>
</evidence>
<name>A0A8S0XTN6_CYCAE</name>
<protein>
    <submittedName>
        <fullName evidence="2">Uncharacterized protein</fullName>
    </submittedName>
</protein>
<dbReference type="AlphaFoldDB" id="A0A8S0XTN6"/>
<dbReference type="Proteomes" id="UP000467700">
    <property type="component" value="Unassembled WGS sequence"/>
</dbReference>
<evidence type="ECO:0000256" key="1">
    <source>
        <dbReference type="SAM" id="MobiDB-lite"/>
    </source>
</evidence>
<keyword evidence="3" id="KW-1185">Reference proteome</keyword>